<dbReference type="OMA" id="WWGSNVY"/>
<dbReference type="OrthoDB" id="28755at2759"/>
<dbReference type="EMBL" id="JH767138">
    <property type="protein sequence ID" value="EQC39637.1"/>
    <property type="molecule type" value="Genomic_DNA"/>
</dbReference>
<evidence type="ECO:0000256" key="4">
    <source>
        <dbReference type="ARBA" id="ARBA00022989"/>
    </source>
</evidence>
<comment type="subcellular location">
    <subcellularLocation>
        <location evidence="1">Membrane</location>
        <topology evidence="1">Multi-pass membrane protein</topology>
    </subcellularLocation>
</comment>
<feature type="transmembrane region" description="Helical" evidence="6">
    <location>
        <begin position="379"/>
        <end position="398"/>
    </location>
</feature>
<dbReference type="InParanoid" id="T0SA21"/>
<feature type="transmembrane region" description="Helical" evidence="6">
    <location>
        <begin position="320"/>
        <end position="337"/>
    </location>
</feature>
<evidence type="ECO:0000256" key="1">
    <source>
        <dbReference type="ARBA" id="ARBA00004141"/>
    </source>
</evidence>
<evidence type="ECO:0000256" key="5">
    <source>
        <dbReference type="ARBA" id="ARBA00023136"/>
    </source>
</evidence>
<dbReference type="RefSeq" id="XP_008606909.1">
    <property type="nucleotide sequence ID" value="XM_008608687.1"/>
</dbReference>
<sequence>MLHISRLVLPRAMEPGVRLLRDADDRSSRHSAHASEDLRIELSSVTQEHEDGSSDDQVLAHLTPVETPTERLVTVSFMRAETLQSHPKKRHASHPVVTSLILALPWVGLTLLNCTVFELLTSFLTSMGIAKFIPRYLPPFYAFFVAPLIGGHSDRSYSSWGRRNKSLLVGTVLIVVSVLLFGGSQTVFGDHLFFHILNVVVLVHGATTLELVLRTRLFDEIPRGYQVHAQACGGIYHSVGVALGMALLGGGTEVVYGDEINKRNLFQTCAIVASVLVVTVATSLYLQPEKPQDASTRRITTVGHMVSEVWDTIVTAPYELRLLCVLQLFLWMAWMAFDNQKFRWWGSNVYGGCAALSLDPPCTQDQVDLYAQGLNEAKSAVQGISAAELFATLGFMLVTPFNPSSRRLHCLTIGFMCVGVVLFCIAVMVGSSSHALSFVCFVGIGTFYAAIYIFPYAVTGVIAKDLMDAPRKFNNNGIYAALLMQFINAGQFVVEEYNSATLSSLGSSNTMALPLLLFLLSFVFTLAFKFEL</sequence>
<reference evidence="7 8" key="1">
    <citation type="submission" date="2012-04" db="EMBL/GenBank/DDBJ databases">
        <title>The Genome Sequence of Saprolegnia declina VS20.</title>
        <authorList>
            <consortium name="The Broad Institute Genome Sequencing Platform"/>
            <person name="Russ C."/>
            <person name="Nusbaum C."/>
            <person name="Tyler B."/>
            <person name="van West P."/>
            <person name="Dieguez-Uribeondo J."/>
            <person name="de Bruijn I."/>
            <person name="Tripathy S."/>
            <person name="Jiang R."/>
            <person name="Young S.K."/>
            <person name="Zeng Q."/>
            <person name="Gargeya S."/>
            <person name="Fitzgerald M."/>
            <person name="Haas B."/>
            <person name="Abouelleil A."/>
            <person name="Alvarado L."/>
            <person name="Arachchi H.M."/>
            <person name="Berlin A."/>
            <person name="Chapman S.B."/>
            <person name="Goldberg J."/>
            <person name="Griggs A."/>
            <person name="Gujja S."/>
            <person name="Hansen M."/>
            <person name="Howarth C."/>
            <person name="Imamovic A."/>
            <person name="Larimer J."/>
            <person name="McCowen C."/>
            <person name="Montmayeur A."/>
            <person name="Murphy C."/>
            <person name="Neiman D."/>
            <person name="Pearson M."/>
            <person name="Priest M."/>
            <person name="Roberts A."/>
            <person name="Saif S."/>
            <person name="Shea T."/>
            <person name="Sisk P."/>
            <person name="Sykes S."/>
            <person name="Wortman J."/>
            <person name="Nusbaum C."/>
            <person name="Birren B."/>
        </authorList>
    </citation>
    <scope>NUCLEOTIDE SEQUENCE [LARGE SCALE GENOMIC DNA]</scope>
    <source>
        <strain evidence="7 8">VS20</strain>
    </source>
</reference>
<evidence type="ECO:0000256" key="3">
    <source>
        <dbReference type="ARBA" id="ARBA00022692"/>
    </source>
</evidence>
<feature type="transmembrane region" description="Helical" evidence="6">
    <location>
        <begin position="136"/>
        <end position="154"/>
    </location>
</feature>
<feature type="transmembrane region" description="Helical" evidence="6">
    <location>
        <begin position="435"/>
        <end position="457"/>
    </location>
</feature>
<accession>T0SA21</accession>
<keyword evidence="2" id="KW-0813">Transport</keyword>
<protein>
    <submittedName>
        <fullName evidence="7">Uncharacterized protein</fullName>
    </submittedName>
</protein>
<feature type="transmembrane region" description="Helical" evidence="6">
    <location>
        <begin position="410"/>
        <end position="429"/>
    </location>
</feature>
<keyword evidence="5 6" id="KW-0472">Membrane</keyword>
<dbReference type="PANTHER" id="PTHR19432">
    <property type="entry name" value="SUGAR TRANSPORTER"/>
    <property type="match status" value="1"/>
</dbReference>
<feature type="transmembrane region" description="Helical" evidence="6">
    <location>
        <begin position="192"/>
        <end position="213"/>
    </location>
</feature>
<dbReference type="VEuPathDB" id="FungiDB:SDRG_03068"/>
<organism evidence="7 8">
    <name type="scientific">Saprolegnia diclina (strain VS20)</name>
    <dbReference type="NCBI Taxonomy" id="1156394"/>
    <lineage>
        <taxon>Eukaryota</taxon>
        <taxon>Sar</taxon>
        <taxon>Stramenopiles</taxon>
        <taxon>Oomycota</taxon>
        <taxon>Saprolegniomycetes</taxon>
        <taxon>Saprolegniales</taxon>
        <taxon>Saprolegniaceae</taxon>
        <taxon>Saprolegnia</taxon>
    </lineage>
</organism>
<dbReference type="InterPro" id="IPR036259">
    <property type="entry name" value="MFS_trans_sf"/>
</dbReference>
<keyword evidence="3 6" id="KW-0812">Transmembrane</keyword>
<feature type="transmembrane region" description="Helical" evidence="6">
    <location>
        <begin position="234"/>
        <end position="252"/>
    </location>
</feature>
<feature type="transmembrane region" description="Helical" evidence="6">
    <location>
        <begin position="96"/>
        <end position="124"/>
    </location>
</feature>
<feature type="transmembrane region" description="Helical" evidence="6">
    <location>
        <begin position="477"/>
        <end position="494"/>
    </location>
</feature>
<dbReference type="GO" id="GO:0008506">
    <property type="term" value="F:sucrose:proton symporter activity"/>
    <property type="evidence" value="ECO:0007669"/>
    <property type="project" value="TreeGrafter"/>
</dbReference>
<feature type="transmembrane region" description="Helical" evidence="6">
    <location>
        <begin position="166"/>
        <end position="186"/>
    </location>
</feature>
<proteinExistence type="predicted"/>
<dbReference type="Proteomes" id="UP000030762">
    <property type="component" value="Unassembled WGS sequence"/>
</dbReference>
<keyword evidence="8" id="KW-1185">Reference proteome</keyword>
<dbReference type="GO" id="GO:0016020">
    <property type="term" value="C:membrane"/>
    <property type="evidence" value="ECO:0007669"/>
    <property type="project" value="UniProtKB-SubCell"/>
</dbReference>
<name>T0SA21_SAPDV</name>
<dbReference type="PANTHER" id="PTHR19432:SF35">
    <property type="entry name" value="SOLUTE CARRIER FAMILY 45 MEMBER 3 ISOFORM X1"/>
    <property type="match status" value="1"/>
</dbReference>
<evidence type="ECO:0000256" key="2">
    <source>
        <dbReference type="ARBA" id="ARBA00022448"/>
    </source>
</evidence>
<dbReference type="AlphaFoldDB" id="T0SA21"/>
<dbReference type="SUPFAM" id="SSF103473">
    <property type="entry name" value="MFS general substrate transporter"/>
    <property type="match status" value="1"/>
</dbReference>
<feature type="transmembrane region" description="Helical" evidence="6">
    <location>
        <begin position="506"/>
        <end position="528"/>
    </location>
</feature>
<gene>
    <name evidence="7" type="ORF">SDRG_03068</name>
</gene>
<keyword evidence="4 6" id="KW-1133">Transmembrane helix</keyword>
<evidence type="ECO:0000313" key="8">
    <source>
        <dbReference type="Proteomes" id="UP000030762"/>
    </source>
</evidence>
<evidence type="ECO:0000313" key="7">
    <source>
        <dbReference type="EMBL" id="EQC39637.1"/>
    </source>
</evidence>
<feature type="transmembrane region" description="Helical" evidence="6">
    <location>
        <begin position="264"/>
        <end position="286"/>
    </location>
</feature>
<evidence type="ECO:0000256" key="6">
    <source>
        <dbReference type="SAM" id="Phobius"/>
    </source>
</evidence>
<dbReference type="GeneID" id="19943795"/>
<dbReference type="eggNOG" id="KOG0637">
    <property type="taxonomic scope" value="Eukaryota"/>
</dbReference>